<proteinExistence type="predicted"/>
<comment type="caution">
    <text evidence="1">The sequence shown here is derived from an EMBL/GenBank/DDBJ whole genome shotgun (WGS) entry which is preliminary data.</text>
</comment>
<gene>
    <name evidence="1" type="ORF">CTDIVETGP_1526</name>
</gene>
<dbReference type="OrthoDB" id="1908655at2"/>
<protein>
    <submittedName>
        <fullName evidence="1">Uncharacterized protein</fullName>
    </submittedName>
</protein>
<evidence type="ECO:0000313" key="1">
    <source>
        <dbReference type="EMBL" id="CDL91456.1"/>
    </source>
</evidence>
<evidence type="ECO:0000313" key="2">
    <source>
        <dbReference type="Proteomes" id="UP000019482"/>
    </source>
</evidence>
<dbReference type="GeneID" id="29420062"/>
<accession>W6N5A5</accession>
<keyword evidence="2" id="KW-1185">Reference proteome</keyword>
<dbReference type="AlphaFoldDB" id="W6N5A5"/>
<dbReference type="EMBL" id="CBXI010000024">
    <property type="protein sequence ID" value="CDL91456.1"/>
    <property type="molecule type" value="Genomic_DNA"/>
</dbReference>
<organism evidence="1 2">
    <name type="scientific">Clostridium tyrobutyricum DIVETGP</name>
    <dbReference type="NCBI Taxonomy" id="1408889"/>
    <lineage>
        <taxon>Bacteria</taxon>
        <taxon>Bacillati</taxon>
        <taxon>Bacillota</taxon>
        <taxon>Clostridia</taxon>
        <taxon>Eubacteriales</taxon>
        <taxon>Clostridiaceae</taxon>
        <taxon>Clostridium</taxon>
    </lineage>
</organism>
<sequence length="307" mass="33527">MMVKGSCQKQDLMQTIHDAILSPGSNWTEISSNKTNDHLYSGAMSDGWVFKSIPIGAKQQSIFMTLKSLDLSLSTGVSGALFAWLSDNYVPNATDGQNGTHTNRSYYCNIWCFDLYNKIPTTMFDYFIDIEDHRILIVIQQTNTGTVTYPHFLYVGYPEPSTNLEGLYYTNQLILGDILGRPSSWGTSSSCCYWHKNSLGHYNAHALSECNLNNLNPTPIGAYLLSPVYVTGDGCGAGDPGPLGVLSGLYCMPNTSIVNGDIVTVGSDTYQVFIMGGYSVNGTTLIGIYGYYRDSIAPAAVAIKINN</sequence>
<name>W6N5A5_CLOTY</name>
<reference evidence="1 2" key="1">
    <citation type="journal article" date="2015" name="Genome Announc.">
        <title>Draft Genome Sequence of Clostridium tyrobutyricum Strain DIVETGP, Isolated from Cow's Milk for Grana Padano Production.</title>
        <authorList>
            <person name="Soggiu A."/>
            <person name="Piras C."/>
            <person name="Gaiarsa S."/>
            <person name="Sassera D."/>
            <person name="Roncada P."/>
            <person name="Bendixen E."/>
            <person name="Brasca M."/>
            <person name="Bonizzi L."/>
        </authorList>
    </citation>
    <scope>NUCLEOTIDE SEQUENCE [LARGE SCALE GENOMIC DNA]</scope>
    <source>
        <strain evidence="1 2">DIVETGP</strain>
    </source>
</reference>
<dbReference type="Proteomes" id="UP000019482">
    <property type="component" value="Unassembled WGS sequence"/>
</dbReference>
<dbReference type="RefSeq" id="WP_017895687.1">
    <property type="nucleotide sequence ID" value="NZ_CBXI010000024.1"/>
</dbReference>